<accession>E3JVF4</accession>
<gene>
    <name evidence="1" type="ORF">PGTG_01360</name>
</gene>
<dbReference type="HOGENOM" id="CLU_162178_0_0_1"/>
<dbReference type="GeneID" id="10533271"/>
<dbReference type="RefSeq" id="XP_003320448.1">
    <property type="nucleotide sequence ID" value="XM_003320400.1"/>
</dbReference>
<protein>
    <submittedName>
        <fullName evidence="1">Uncharacterized protein</fullName>
    </submittedName>
</protein>
<keyword evidence="2" id="KW-1185">Reference proteome</keyword>
<reference evidence="2" key="2">
    <citation type="journal article" date="2011" name="Proc. Natl. Acad. Sci. U.S.A.">
        <title>Obligate biotrophy features unraveled by the genomic analysis of rust fungi.</title>
        <authorList>
            <person name="Duplessis S."/>
            <person name="Cuomo C.A."/>
            <person name="Lin Y.-C."/>
            <person name="Aerts A."/>
            <person name="Tisserant E."/>
            <person name="Veneault-Fourrey C."/>
            <person name="Joly D.L."/>
            <person name="Hacquard S."/>
            <person name="Amselem J."/>
            <person name="Cantarel B.L."/>
            <person name="Chiu R."/>
            <person name="Coutinho P.M."/>
            <person name="Feau N."/>
            <person name="Field M."/>
            <person name="Frey P."/>
            <person name="Gelhaye E."/>
            <person name="Goldberg J."/>
            <person name="Grabherr M.G."/>
            <person name="Kodira C.D."/>
            <person name="Kohler A."/>
            <person name="Kuees U."/>
            <person name="Lindquist E.A."/>
            <person name="Lucas S.M."/>
            <person name="Mago R."/>
            <person name="Mauceli E."/>
            <person name="Morin E."/>
            <person name="Murat C."/>
            <person name="Pangilinan J.L."/>
            <person name="Park R."/>
            <person name="Pearson M."/>
            <person name="Quesneville H."/>
            <person name="Rouhier N."/>
            <person name="Sakthikumar S."/>
            <person name="Salamov A.A."/>
            <person name="Schmutz J."/>
            <person name="Selles B."/>
            <person name="Shapiro H."/>
            <person name="Tanguay P."/>
            <person name="Tuskan G.A."/>
            <person name="Henrissat B."/>
            <person name="Van de Peer Y."/>
            <person name="Rouze P."/>
            <person name="Ellis J.G."/>
            <person name="Dodds P.N."/>
            <person name="Schein J.E."/>
            <person name="Zhong S."/>
            <person name="Hamelin R.C."/>
            <person name="Grigoriev I.V."/>
            <person name="Szabo L.J."/>
            <person name="Martin F."/>
        </authorList>
    </citation>
    <scope>NUCLEOTIDE SEQUENCE [LARGE SCALE GENOMIC DNA]</scope>
    <source>
        <strain evidence="2">CRL 75-36-700-3 / race SCCL</strain>
    </source>
</reference>
<dbReference type="InParanoid" id="E3JVF4"/>
<dbReference type="KEGG" id="pgr:PGTG_01360"/>
<organism evidence="1 2">
    <name type="scientific">Puccinia graminis f. sp. tritici (strain CRL 75-36-700-3 / race SCCL)</name>
    <name type="common">Black stem rust fungus</name>
    <dbReference type="NCBI Taxonomy" id="418459"/>
    <lineage>
        <taxon>Eukaryota</taxon>
        <taxon>Fungi</taxon>
        <taxon>Dikarya</taxon>
        <taxon>Basidiomycota</taxon>
        <taxon>Pucciniomycotina</taxon>
        <taxon>Pucciniomycetes</taxon>
        <taxon>Pucciniales</taxon>
        <taxon>Pucciniaceae</taxon>
        <taxon>Puccinia</taxon>
    </lineage>
</organism>
<dbReference type="Proteomes" id="UP000008783">
    <property type="component" value="Unassembled WGS sequence"/>
</dbReference>
<sequence length="126" mass="14346">MPDGTRRLVNKLLPEDNKEVFDSVQNKNCMVPGSSGNVGVDRNFLRYKISLLNDSPTSRDEWVAIRITSWKHGVAELIQRWPRCGVEHLWLWSSTDLDLRDCSMDDELDEMLLGQLLTGLSGQEVS</sequence>
<name>E3JVF4_PUCGT</name>
<dbReference type="EMBL" id="DS178264">
    <property type="protein sequence ID" value="EFP76029.1"/>
    <property type="molecule type" value="Genomic_DNA"/>
</dbReference>
<proteinExistence type="predicted"/>
<dbReference type="VEuPathDB" id="FungiDB:PGTG_01360"/>
<evidence type="ECO:0000313" key="1">
    <source>
        <dbReference type="EMBL" id="EFP76029.1"/>
    </source>
</evidence>
<dbReference type="AlphaFoldDB" id="E3JVF4"/>
<evidence type="ECO:0000313" key="2">
    <source>
        <dbReference type="Proteomes" id="UP000008783"/>
    </source>
</evidence>
<reference key="1">
    <citation type="submission" date="2007-01" db="EMBL/GenBank/DDBJ databases">
        <title>The Genome Sequence of Puccinia graminis f. sp. tritici Strain CRL 75-36-700-3.</title>
        <authorList>
            <consortium name="The Broad Institute Genome Sequencing Platform"/>
            <person name="Birren B."/>
            <person name="Lander E."/>
            <person name="Galagan J."/>
            <person name="Nusbaum C."/>
            <person name="Devon K."/>
            <person name="Cuomo C."/>
            <person name="Jaffe D."/>
            <person name="Butler J."/>
            <person name="Alvarez P."/>
            <person name="Gnerre S."/>
            <person name="Grabherr M."/>
            <person name="Mauceli E."/>
            <person name="Brockman W."/>
            <person name="Young S."/>
            <person name="LaButti K."/>
            <person name="Sykes S."/>
            <person name="DeCaprio D."/>
            <person name="Crawford M."/>
            <person name="Koehrsen M."/>
            <person name="Engels R."/>
            <person name="Montgomery P."/>
            <person name="Pearson M."/>
            <person name="Howarth C."/>
            <person name="Larson L."/>
            <person name="White J."/>
            <person name="Zeng Q."/>
            <person name="Kodira C."/>
            <person name="Yandava C."/>
            <person name="Alvarado L."/>
            <person name="O'Leary S."/>
            <person name="Szabo L."/>
            <person name="Dean R."/>
            <person name="Schein J."/>
        </authorList>
    </citation>
    <scope>NUCLEOTIDE SEQUENCE</scope>
    <source>
        <strain>CRL 75-36-700-3</strain>
    </source>
</reference>